<keyword evidence="13" id="KW-0407">Ion channel</keyword>
<comment type="subcellular location">
    <subcellularLocation>
        <location evidence="1">Cell membrane</location>
        <topology evidence="1">Multi-pass membrane protein</topology>
    </subcellularLocation>
    <subcellularLocation>
        <location evidence="14">Postsynaptic cell membrane</location>
    </subcellularLocation>
</comment>
<feature type="signal peptide" evidence="20">
    <location>
        <begin position="1"/>
        <end position="26"/>
    </location>
</feature>
<feature type="binding site" evidence="15">
    <location>
        <position position="706"/>
    </location>
    <ligand>
        <name>L-glutamate</name>
        <dbReference type="ChEBI" id="CHEBI:29985"/>
    </ligand>
</feature>
<evidence type="ECO:0000256" key="2">
    <source>
        <dbReference type="ARBA" id="ARBA00022448"/>
    </source>
</evidence>
<dbReference type="GO" id="GO:0045211">
    <property type="term" value="C:postsynaptic membrane"/>
    <property type="evidence" value="ECO:0007669"/>
    <property type="project" value="UniProtKB-SubCell"/>
</dbReference>
<evidence type="ECO:0000313" key="23">
    <source>
        <dbReference type="Proteomes" id="UP000001554"/>
    </source>
</evidence>
<dbReference type="InterPro" id="IPR001320">
    <property type="entry name" value="Iontro_rcpt_C"/>
</dbReference>
<keyword evidence="17" id="KW-1015">Disulfide bond</keyword>
<evidence type="ECO:0000256" key="18">
    <source>
        <dbReference type="SAM" id="MobiDB-lite"/>
    </source>
</evidence>
<reference evidence="23" key="1">
    <citation type="journal article" date="2020" name="Nat. Ecol. Evol.">
        <title>Deeply conserved synteny resolves early events in vertebrate evolution.</title>
        <authorList>
            <person name="Simakov O."/>
            <person name="Marletaz F."/>
            <person name="Yue J.X."/>
            <person name="O'Connell B."/>
            <person name="Jenkins J."/>
            <person name="Brandt A."/>
            <person name="Calef R."/>
            <person name="Tung C.H."/>
            <person name="Huang T.K."/>
            <person name="Schmutz J."/>
            <person name="Satoh N."/>
            <person name="Yu J.K."/>
            <person name="Putnam N.H."/>
            <person name="Green R.E."/>
            <person name="Rokhsar D.S."/>
        </authorList>
    </citation>
    <scope>NUCLEOTIDE SEQUENCE [LARGE SCALE GENOMIC DNA]</scope>
    <source>
        <strain evidence="23">S238N-H82</strain>
    </source>
</reference>
<feature type="domain" description="Ionotropic glutamate receptor L-glutamate and glycine-binding" evidence="22">
    <location>
        <begin position="463"/>
        <end position="521"/>
    </location>
</feature>
<dbReference type="InterPro" id="IPR001508">
    <property type="entry name" value="Iono_Glu_rcpt_met"/>
</dbReference>
<evidence type="ECO:0000256" key="4">
    <source>
        <dbReference type="ARBA" id="ARBA00022692"/>
    </source>
</evidence>
<dbReference type="GeneID" id="118419644"/>
<dbReference type="SUPFAM" id="SSF53850">
    <property type="entry name" value="Periplasmic binding protein-like II"/>
    <property type="match status" value="1"/>
</dbReference>
<evidence type="ECO:0000256" key="14">
    <source>
        <dbReference type="ARBA" id="ARBA00034100"/>
    </source>
</evidence>
<evidence type="ECO:0000256" key="16">
    <source>
        <dbReference type="PIRSR" id="PIRSR601508-2"/>
    </source>
</evidence>
<gene>
    <name evidence="24" type="primary">LOC118419644</name>
</gene>
<keyword evidence="3" id="KW-1003">Cell membrane</keyword>
<dbReference type="PRINTS" id="PR00177">
    <property type="entry name" value="NMDARECEPTOR"/>
</dbReference>
<protein>
    <submittedName>
        <fullName evidence="24">Glutamate receptor 2-like isoform X2</fullName>
    </submittedName>
</protein>
<feature type="binding site" evidence="15">
    <location>
        <position position="530"/>
    </location>
    <ligand>
        <name>L-glutamate</name>
        <dbReference type="ChEBI" id="CHEBI:29985"/>
    </ligand>
</feature>
<dbReference type="InterPro" id="IPR028082">
    <property type="entry name" value="Peripla_BP_I"/>
</dbReference>
<evidence type="ECO:0000256" key="7">
    <source>
        <dbReference type="ARBA" id="ARBA00023065"/>
    </source>
</evidence>
<dbReference type="FunFam" id="3.40.190.10:FF:000087">
    <property type="entry name" value="glutamate receptor 4 isoform X2"/>
    <property type="match status" value="1"/>
</dbReference>
<keyword evidence="7" id="KW-0406">Ion transport</keyword>
<evidence type="ECO:0000256" key="5">
    <source>
        <dbReference type="ARBA" id="ARBA00022989"/>
    </source>
</evidence>
<keyword evidence="12" id="KW-1071">Ligand-gated ion channel</keyword>
<dbReference type="AlphaFoldDB" id="A0A9J7LHW8"/>
<name>A0A9J7LHW8_BRAFL</name>
<feature type="site" description="Interaction with the cone snail toxin Con-ikot-ikot" evidence="16">
    <location>
        <position position="711"/>
    </location>
</feature>
<dbReference type="SUPFAM" id="SSF81324">
    <property type="entry name" value="Voltage-gated potassium channels"/>
    <property type="match status" value="1"/>
</dbReference>
<dbReference type="Pfam" id="PF10613">
    <property type="entry name" value="Lig_chan-Glu_bd"/>
    <property type="match status" value="1"/>
</dbReference>
<evidence type="ECO:0000259" key="22">
    <source>
        <dbReference type="SMART" id="SM00918"/>
    </source>
</evidence>
<proteinExistence type="predicted"/>
<dbReference type="InterPro" id="IPR001828">
    <property type="entry name" value="ANF_lig-bd_rcpt"/>
</dbReference>
<evidence type="ECO:0000256" key="6">
    <source>
        <dbReference type="ARBA" id="ARBA00023018"/>
    </source>
</evidence>
<dbReference type="GO" id="GO:0038023">
    <property type="term" value="F:signaling receptor activity"/>
    <property type="evidence" value="ECO:0007669"/>
    <property type="project" value="InterPro"/>
</dbReference>
<keyword evidence="11" id="KW-0628">Postsynaptic cell membrane</keyword>
<dbReference type="Pfam" id="PF01094">
    <property type="entry name" value="ANF_receptor"/>
    <property type="match status" value="1"/>
</dbReference>
<dbReference type="Pfam" id="PF00060">
    <property type="entry name" value="Lig_chan"/>
    <property type="match status" value="1"/>
</dbReference>
<evidence type="ECO:0000256" key="19">
    <source>
        <dbReference type="SAM" id="Phobius"/>
    </source>
</evidence>
<evidence type="ECO:0000256" key="12">
    <source>
        <dbReference type="ARBA" id="ARBA00023286"/>
    </source>
</evidence>
<dbReference type="RefSeq" id="XP_035682030.1">
    <property type="nucleotide sequence ID" value="XM_035826137.1"/>
</dbReference>
<evidence type="ECO:0000256" key="20">
    <source>
        <dbReference type="SAM" id="SignalP"/>
    </source>
</evidence>
<evidence type="ECO:0000256" key="15">
    <source>
        <dbReference type="PIRSR" id="PIRSR601508-1"/>
    </source>
</evidence>
<feature type="binding site" evidence="15">
    <location>
        <position position="756"/>
    </location>
    <ligand>
        <name>L-glutamate</name>
        <dbReference type="ChEBI" id="CHEBI:29985"/>
    </ligand>
</feature>
<keyword evidence="6" id="KW-0770">Synapse</keyword>
<dbReference type="SUPFAM" id="SSF53822">
    <property type="entry name" value="Periplasmic binding protein-like I"/>
    <property type="match status" value="1"/>
</dbReference>
<dbReference type="FunFam" id="3.40.190.10:FF:000024">
    <property type="entry name" value="Glutamate receptor, ionotropic, delta 1"/>
    <property type="match status" value="1"/>
</dbReference>
<keyword evidence="20" id="KW-0732">Signal</keyword>
<feature type="transmembrane region" description="Helical" evidence="19">
    <location>
        <begin position="655"/>
        <end position="677"/>
    </location>
</feature>
<accession>A0A9J7LHW8</accession>
<feature type="binding site" evidence="15">
    <location>
        <position position="532"/>
    </location>
    <ligand>
        <name>L-glutamate</name>
        <dbReference type="ChEBI" id="CHEBI:29985"/>
    </ligand>
</feature>
<evidence type="ECO:0000256" key="17">
    <source>
        <dbReference type="PIRSR" id="PIRSR601508-3"/>
    </source>
</evidence>
<feature type="chain" id="PRO_5039888034" evidence="20">
    <location>
        <begin position="27"/>
        <end position="939"/>
    </location>
</feature>
<keyword evidence="10" id="KW-0325">Glycoprotein</keyword>
<keyword evidence="23" id="KW-1185">Reference proteome</keyword>
<evidence type="ECO:0000256" key="8">
    <source>
        <dbReference type="ARBA" id="ARBA00023136"/>
    </source>
</evidence>
<keyword evidence="8 19" id="KW-0472">Membrane</keyword>
<sequence length="939" mass="104497">MAPERLMPLPRFLLLLSISTLPAVGGFPEKVIIGVIVPKGSEEEMSAFRYGLDSFNGERNTGVSIRRFFVPDRSGRPPFRMQDKSTFVDTSDSFQLVKAVCSRFGRSGDGVYAIFGMNDFASMSTMQSYCSSLQVPYITTSYPPITNTSTSFVLSIRPNIVPAVYEVIRKRYKWRMFTYLYDDAEGLASLQQMIKKAKGKKIKIKARKLGGINNTVSTLNDMNNSTGERNIIIDLDRKTTEAVLRMITLLQMLTSPWHYVIMNPDFSIMDREVLSYGKANITSFQLIDPTNGTAMDVLASWKGLDPDTYPGAGKDMMGYKAALAFDVVRVISNAFWKMKDSGKDLSLKSSPTCDSLRASNYGEQIRKFISKVNVSGLTGNIQFDDFGRRVKYAIQVMELQRPKASLTKVAEWLHRWPSGLSYKDRPPVKVNRSEGLVRVTSIMESPFLMLKTAEDLEKEKCFPDKFPERDNNCKYEGYCVDMLKKVAELVGFNFTIREVADGKYGANENGTWNGMVGELIYGKADLAVAPLTINMVREQVIEFSKPYMSVGISIMIKKPQKSKPGVFSFLDPLAYEIWMCILFAYIGVSVVLFLVSRFSPYEWHTVDSAGGGSIEEEQTNDFGIWNSLWFSLGAFMQQGCDISPRSVSGRIVGGAWWFFTLIIISSYTANLAAFLTVERMVTPIGSADDLAKQTEIAYGTVTSGSTEGFFKAATIPVYMKMWTYMSNANPSPMVSSNAEGIAKVRSSKGKYAFLLESAQNEFIEQRKPCDTMKAGSNLDSKGYGIGMPKNSSRRQDITLAVLKLREDGILQALETKWWYDKGECGPSESSSKGETSALSLSNVAGVFYILVGGLGLAMMAALLEFCYKSKVEAKKTKVKARMSIKGENGRVPSPDDPFPKSMSSVPITRPSGMPMVNTMDTMDTLESFELYKTNSQTQV</sequence>
<dbReference type="PANTHER" id="PTHR18966">
    <property type="entry name" value="IONOTROPIC GLUTAMATE RECEPTOR"/>
    <property type="match status" value="1"/>
</dbReference>
<evidence type="ECO:0000259" key="21">
    <source>
        <dbReference type="SMART" id="SM00079"/>
    </source>
</evidence>
<evidence type="ECO:0000256" key="13">
    <source>
        <dbReference type="ARBA" id="ARBA00023303"/>
    </source>
</evidence>
<dbReference type="GO" id="GO:0015276">
    <property type="term" value="F:ligand-gated monoatomic ion channel activity"/>
    <property type="evidence" value="ECO:0007669"/>
    <property type="project" value="InterPro"/>
</dbReference>
<feature type="transmembrane region" description="Helical" evidence="19">
    <location>
        <begin position="845"/>
        <end position="867"/>
    </location>
</feature>
<evidence type="ECO:0000313" key="24">
    <source>
        <dbReference type="RefSeq" id="XP_035682030.1"/>
    </source>
</evidence>
<keyword evidence="2" id="KW-0813">Transport</keyword>
<keyword evidence="4 19" id="KW-0812">Transmembrane</keyword>
<feature type="binding site" evidence="15">
    <location>
        <position position="705"/>
    </location>
    <ligand>
        <name>L-glutamate</name>
        <dbReference type="ChEBI" id="CHEBI:29985"/>
    </ligand>
</feature>
<dbReference type="Gene3D" id="3.40.190.10">
    <property type="entry name" value="Periplasmic binding protein-like II"/>
    <property type="match status" value="2"/>
</dbReference>
<feature type="site" description="Crucial to convey clamshell closure to channel opening" evidence="16">
    <location>
        <position position="684"/>
    </location>
</feature>
<feature type="transmembrane region" description="Helical" evidence="19">
    <location>
        <begin position="573"/>
        <end position="595"/>
    </location>
</feature>
<keyword evidence="5 19" id="KW-1133">Transmembrane helix</keyword>
<reference evidence="24" key="2">
    <citation type="submission" date="2025-08" db="UniProtKB">
        <authorList>
            <consortium name="RefSeq"/>
        </authorList>
    </citation>
    <scope>IDENTIFICATION</scope>
    <source>
        <strain evidence="24">S238N-H82</strain>
        <tissue evidence="24">Testes</tissue>
    </source>
</reference>
<keyword evidence="9" id="KW-0675">Receptor</keyword>
<dbReference type="InterPro" id="IPR015683">
    <property type="entry name" value="Ionotropic_Glu_rcpt"/>
</dbReference>
<dbReference type="FunFam" id="1.10.287.70:FF:000067">
    <property type="entry name" value="glutamate receptor 2 isoform X1"/>
    <property type="match status" value="1"/>
</dbReference>
<evidence type="ECO:0000256" key="9">
    <source>
        <dbReference type="ARBA" id="ARBA00023170"/>
    </source>
</evidence>
<evidence type="ECO:0000256" key="10">
    <source>
        <dbReference type="ARBA" id="ARBA00023180"/>
    </source>
</evidence>
<dbReference type="Proteomes" id="UP000001554">
    <property type="component" value="Chromosome 7"/>
</dbReference>
<feature type="domain" description="Ionotropic glutamate receptor C-terminal" evidence="21">
    <location>
        <begin position="436"/>
        <end position="820"/>
    </location>
</feature>
<evidence type="ECO:0000256" key="1">
    <source>
        <dbReference type="ARBA" id="ARBA00004651"/>
    </source>
</evidence>
<organism evidence="23 24">
    <name type="scientific">Branchiostoma floridae</name>
    <name type="common">Florida lancelet</name>
    <name type="synonym">Amphioxus</name>
    <dbReference type="NCBI Taxonomy" id="7739"/>
    <lineage>
        <taxon>Eukaryota</taxon>
        <taxon>Metazoa</taxon>
        <taxon>Chordata</taxon>
        <taxon>Cephalochordata</taxon>
        <taxon>Leptocardii</taxon>
        <taxon>Amphioxiformes</taxon>
        <taxon>Branchiostomatidae</taxon>
        <taxon>Branchiostoma</taxon>
    </lineage>
</organism>
<feature type="disulfide bond" evidence="17">
    <location>
        <begin position="769"/>
        <end position="824"/>
    </location>
</feature>
<feature type="site" description="Interaction with the cone snail toxin Con-ikot-ikot" evidence="16">
    <location>
        <position position="803"/>
    </location>
</feature>
<dbReference type="CDD" id="cd06380">
    <property type="entry name" value="PBP1_iGluR_AMPA"/>
    <property type="match status" value="1"/>
</dbReference>
<dbReference type="InterPro" id="IPR019594">
    <property type="entry name" value="Glu/Gly-bd"/>
</dbReference>
<feature type="region of interest" description="Disordered" evidence="18">
    <location>
        <begin position="886"/>
        <end position="914"/>
    </location>
</feature>
<evidence type="ECO:0000256" key="11">
    <source>
        <dbReference type="ARBA" id="ARBA00023257"/>
    </source>
</evidence>
<dbReference type="SMART" id="SM00079">
    <property type="entry name" value="PBPe"/>
    <property type="match status" value="1"/>
</dbReference>
<dbReference type="Gene3D" id="1.10.287.70">
    <property type="match status" value="1"/>
</dbReference>
<feature type="binding site" evidence="15">
    <location>
        <position position="537"/>
    </location>
    <ligand>
        <name>L-glutamate</name>
        <dbReference type="ChEBI" id="CHEBI:29985"/>
    </ligand>
</feature>
<dbReference type="Gene3D" id="3.40.50.2300">
    <property type="match status" value="2"/>
</dbReference>
<evidence type="ECO:0000256" key="3">
    <source>
        <dbReference type="ARBA" id="ARBA00022475"/>
    </source>
</evidence>
<dbReference type="SMART" id="SM00918">
    <property type="entry name" value="Lig_chan-Glu_bd"/>
    <property type="match status" value="1"/>
</dbReference>